<dbReference type="AlphaFoldDB" id="A0AAE1GGE0"/>
<comment type="caution">
    <text evidence="2">The sequence shown here is derived from an EMBL/GenBank/DDBJ whole genome shotgun (WGS) entry which is preliminary data.</text>
</comment>
<feature type="region of interest" description="Disordered" evidence="1">
    <location>
        <begin position="1"/>
        <end position="132"/>
    </location>
</feature>
<keyword evidence="3" id="KW-1185">Reference proteome</keyword>
<reference evidence="2" key="1">
    <citation type="submission" date="2023-10" db="EMBL/GenBank/DDBJ databases">
        <title>Genome assemblies of two species of porcelain crab, Petrolisthes cinctipes and Petrolisthes manimaculis (Anomura: Porcellanidae).</title>
        <authorList>
            <person name="Angst P."/>
        </authorList>
    </citation>
    <scope>NUCLEOTIDE SEQUENCE</scope>
    <source>
        <strain evidence="2">PB745_01</strain>
        <tissue evidence="2">Gill</tissue>
    </source>
</reference>
<sequence length="146" mass="16250">MYDSDEYEEYYPRFSEESDENEPETSSCKGPRQKQRKTSTPKKAVTLRRTPSCCRTSVHQRTPSPGPSHRRTLSPGPSHQRTLSPGPSHQRTLSPGPSPGPSHQRTPSPSPVNTGTRRRRTSVEEEVPPIFDYGVSTLASASCLRC</sequence>
<accession>A0AAE1GGE0</accession>
<name>A0AAE1GGE0_PETCI</name>
<feature type="compositionally biased region" description="Polar residues" evidence="1">
    <location>
        <begin position="75"/>
        <end position="113"/>
    </location>
</feature>
<evidence type="ECO:0000256" key="1">
    <source>
        <dbReference type="SAM" id="MobiDB-lite"/>
    </source>
</evidence>
<evidence type="ECO:0000313" key="3">
    <source>
        <dbReference type="Proteomes" id="UP001286313"/>
    </source>
</evidence>
<feature type="compositionally biased region" description="Polar residues" evidence="1">
    <location>
        <begin position="53"/>
        <end position="63"/>
    </location>
</feature>
<feature type="compositionally biased region" description="Basic residues" evidence="1">
    <location>
        <begin position="31"/>
        <end position="40"/>
    </location>
</feature>
<organism evidence="2 3">
    <name type="scientific">Petrolisthes cinctipes</name>
    <name type="common">Flat porcelain crab</name>
    <dbReference type="NCBI Taxonomy" id="88211"/>
    <lineage>
        <taxon>Eukaryota</taxon>
        <taxon>Metazoa</taxon>
        <taxon>Ecdysozoa</taxon>
        <taxon>Arthropoda</taxon>
        <taxon>Crustacea</taxon>
        <taxon>Multicrustacea</taxon>
        <taxon>Malacostraca</taxon>
        <taxon>Eumalacostraca</taxon>
        <taxon>Eucarida</taxon>
        <taxon>Decapoda</taxon>
        <taxon>Pleocyemata</taxon>
        <taxon>Anomura</taxon>
        <taxon>Galatheoidea</taxon>
        <taxon>Porcellanidae</taxon>
        <taxon>Petrolisthes</taxon>
    </lineage>
</organism>
<dbReference type="Proteomes" id="UP001286313">
    <property type="component" value="Unassembled WGS sequence"/>
</dbReference>
<proteinExistence type="predicted"/>
<gene>
    <name evidence="2" type="ORF">Pcinc_006841</name>
</gene>
<protein>
    <submittedName>
        <fullName evidence="2">Uncharacterized protein</fullName>
    </submittedName>
</protein>
<evidence type="ECO:0000313" key="2">
    <source>
        <dbReference type="EMBL" id="KAK3889098.1"/>
    </source>
</evidence>
<dbReference type="EMBL" id="JAWQEG010000504">
    <property type="protein sequence ID" value="KAK3889098.1"/>
    <property type="molecule type" value="Genomic_DNA"/>
</dbReference>